<proteinExistence type="predicted"/>
<name>A0A3S4ZM12_9PLAT</name>
<dbReference type="Proteomes" id="UP000784294">
    <property type="component" value="Unassembled WGS sequence"/>
</dbReference>
<accession>A0A3S4ZM12</accession>
<dbReference type="AlphaFoldDB" id="A0A3S4ZM12"/>
<reference evidence="1" key="1">
    <citation type="submission" date="2018-11" db="EMBL/GenBank/DDBJ databases">
        <authorList>
            <consortium name="Pathogen Informatics"/>
        </authorList>
    </citation>
    <scope>NUCLEOTIDE SEQUENCE</scope>
</reference>
<comment type="caution">
    <text evidence="1">The sequence shown here is derived from an EMBL/GenBank/DDBJ whole genome shotgun (WGS) entry which is preliminary data.</text>
</comment>
<keyword evidence="2" id="KW-1185">Reference proteome</keyword>
<dbReference type="EMBL" id="CAAALY010000218">
    <property type="protein sequence ID" value="VEL06673.1"/>
    <property type="molecule type" value="Genomic_DNA"/>
</dbReference>
<evidence type="ECO:0000313" key="1">
    <source>
        <dbReference type="EMBL" id="VEL06673.1"/>
    </source>
</evidence>
<dbReference type="SUPFAM" id="SSF53187">
    <property type="entry name" value="Zn-dependent exopeptidases"/>
    <property type="match status" value="1"/>
</dbReference>
<dbReference type="Gene3D" id="3.40.630.10">
    <property type="entry name" value="Zn peptidases"/>
    <property type="match status" value="1"/>
</dbReference>
<organism evidence="1 2">
    <name type="scientific">Protopolystoma xenopodis</name>
    <dbReference type="NCBI Taxonomy" id="117903"/>
    <lineage>
        <taxon>Eukaryota</taxon>
        <taxon>Metazoa</taxon>
        <taxon>Spiralia</taxon>
        <taxon>Lophotrochozoa</taxon>
        <taxon>Platyhelminthes</taxon>
        <taxon>Monogenea</taxon>
        <taxon>Polyopisthocotylea</taxon>
        <taxon>Polystomatidea</taxon>
        <taxon>Polystomatidae</taxon>
        <taxon>Protopolystoma</taxon>
    </lineage>
</organism>
<protein>
    <submittedName>
        <fullName evidence="1">Uncharacterized protein</fullName>
    </submittedName>
</protein>
<sequence length="373" mass="41015">MLVLNFRRGLTTSFSAGSLGHTSTADNPLTIIPHAPMPVMSASRILILAGLGGRELVTSEMVIRLARHLVAGAYLEANSITAILSRLQLVLVPFSHPFALSATLRTLAFEWLKPGSEASDICGPMSRRHSQIGPDPDSLVYQFSDESTSPAVRSLKLLKKRLQPHLVIILETGLGDELDLSEPNRTSAGLHCPTSFRTGLSTRLFKFSVPAGSAMSIQSRCLMQNLGEIFEREYLRDGYRSCDFSYAGPQGVRLSNSSTWSPYSKQVHLMELFSDPSSADAIFDSINDFHVSAPKKFDKFAKESNSTFPTGSIQNVMPTLAISLRLTCRVCPLTSKQQLPELWTRILPAFLNLLTALKNSKFTQLPPLSLTQF</sequence>
<gene>
    <name evidence="1" type="ORF">PXEA_LOCUS113</name>
</gene>
<evidence type="ECO:0000313" key="2">
    <source>
        <dbReference type="Proteomes" id="UP000784294"/>
    </source>
</evidence>